<keyword evidence="1" id="KW-0472">Membrane</keyword>
<accession>A0A498IZQ6</accession>
<protein>
    <submittedName>
        <fullName evidence="2">Uncharacterized protein</fullName>
    </submittedName>
</protein>
<reference evidence="2 3" key="1">
    <citation type="submission" date="2018-10" db="EMBL/GenBank/DDBJ databases">
        <title>A high-quality apple genome assembly.</title>
        <authorList>
            <person name="Hu J."/>
        </authorList>
    </citation>
    <scope>NUCLEOTIDE SEQUENCE [LARGE SCALE GENOMIC DNA]</scope>
    <source>
        <strain evidence="3">cv. HFTH1</strain>
        <tissue evidence="2">Young leaf</tissue>
    </source>
</reference>
<feature type="transmembrane region" description="Helical" evidence="1">
    <location>
        <begin position="56"/>
        <end position="78"/>
    </location>
</feature>
<sequence>MHPLFSPSFPPTCDHSLSISLWIRYAPTLFRRIQRLYRKVRRASARVFAPPPSTRVSVLALLLMFYTIGGSGLVLCGVRWKTLMSASLSVVWAWLVFTSDVCWVAGSWSLELTLMAARELSG</sequence>
<proteinExistence type="predicted"/>
<evidence type="ECO:0000256" key="1">
    <source>
        <dbReference type="SAM" id="Phobius"/>
    </source>
</evidence>
<comment type="caution">
    <text evidence="2">The sequence shown here is derived from an EMBL/GenBank/DDBJ whole genome shotgun (WGS) entry which is preliminary data.</text>
</comment>
<dbReference type="EMBL" id="RDQH01000336">
    <property type="protein sequence ID" value="RXH87845.1"/>
    <property type="molecule type" value="Genomic_DNA"/>
</dbReference>
<evidence type="ECO:0000313" key="2">
    <source>
        <dbReference type="EMBL" id="RXH87845.1"/>
    </source>
</evidence>
<gene>
    <name evidence="2" type="ORF">DVH24_034745</name>
</gene>
<keyword evidence="1" id="KW-1133">Transmembrane helix</keyword>
<feature type="transmembrane region" description="Helical" evidence="1">
    <location>
        <begin position="90"/>
        <end position="110"/>
    </location>
</feature>
<evidence type="ECO:0000313" key="3">
    <source>
        <dbReference type="Proteomes" id="UP000290289"/>
    </source>
</evidence>
<name>A0A498IZQ6_MALDO</name>
<dbReference type="AlphaFoldDB" id="A0A498IZQ6"/>
<keyword evidence="1" id="KW-0812">Transmembrane</keyword>
<organism evidence="2 3">
    <name type="scientific">Malus domestica</name>
    <name type="common">Apple</name>
    <name type="synonym">Pyrus malus</name>
    <dbReference type="NCBI Taxonomy" id="3750"/>
    <lineage>
        <taxon>Eukaryota</taxon>
        <taxon>Viridiplantae</taxon>
        <taxon>Streptophyta</taxon>
        <taxon>Embryophyta</taxon>
        <taxon>Tracheophyta</taxon>
        <taxon>Spermatophyta</taxon>
        <taxon>Magnoliopsida</taxon>
        <taxon>eudicotyledons</taxon>
        <taxon>Gunneridae</taxon>
        <taxon>Pentapetalae</taxon>
        <taxon>rosids</taxon>
        <taxon>fabids</taxon>
        <taxon>Rosales</taxon>
        <taxon>Rosaceae</taxon>
        <taxon>Amygdaloideae</taxon>
        <taxon>Maleae</taxon>
        <taxon>Malus</taxon>
    </lineage>
</organism>
<keyword evidence="3" id="KW-1185">Reference proteome</keyword>
<dbReference type="Proteomes" id="UP000290289">
    <property type="component" value="Chromosome 10"/>
</dbReference>